<sequence>MSDKQQSVTVHYGNQRIRMPVDLNETLGSFIEDLVRKADIHEKKIKLFYAGKRLKDNNTPLSKFGLKNHSKILCIKPQKQHLPERETGEKGAQSEEQNPAYSRILGEIQAIDEYISKDLTPIYNTYLHESFDDKQKKDKQKLMAYELLLQQLLKLDGVDVMGSEKLRTKRKGLVAKIQKMLDDVDEISKKHSI</sequence>
<organism evidence="5 6">
    <name type="scientific">Schizosaccharomyces osmophilus</name>
    <dbReference type="NCBI Taxonomy" id="2545709"/>
    <lineage>
        <taxon>Eukaryota</taxon>
        <taxon>Fungi</taxon>
        <taxon>Dikarya</taxon>
        <taxon>Ascomycota</taxon>
        <taxon>Taphrinomycotina</taxon>
        <taxon>Schizosaccharomycetes</taxon>
        <taxon>Schizosaccharomycetales</taxon>
        <taxon>Schizosaccharomycetaceae</taxon>
        <taxon>Schizosaccharomyces</taxon>
    </lineage>
</organism>
<dbReference type="SUPFAM" id="SSF63491">
    <property type="entry name" value="BAG domain"/>
    <property type="match status" value="1"/>
</dbReference>
<evidence type="ECO:0000256" key="2">
    <source>
        <dbReference type="SAM" id="MobiDB-lite"/>
    </source>
</evidence>
<dbReference type="GO" id="GO:0016020">
    <property type="term" value="C:membrane"/>
    <property type="evidence" value="ECO:0007669"/>
    <property type="project" value="TreeGrafter"/>
</dbReference>
<keyword evidence="6" id="KW-1185">Reference proteome</keyword>
<accession>A0AAE9WGI0</accession>
<dbReference type="InterPro" id="IPR000626">
    <property type="entry name" value="Ubiquitin-like_dom"/>
</dbReference>
<feature type="region of interest" description="Disordered" evidence="2">
    <location>
        <begin position="78"/>
        <end position="98"/>
    </location>
</feature>
<dbReference type="KEGG" id="som:SOMG_03913"/>
<dbReference type="Pfam" id="PF00240">
    <property type="entry name" value="ubiquitin"/>
    <property type="match status" value="1"/>
</dbReference>
<dbReference type="GO" id="GO:0050821">
    <property type="term" value="P:protein stabilization"/>
    <property type="evidence" value="ECO:0007669"/>
    <property type="project" value="TreeGrafter"/>
</dbReference>
<dbReference type="GeneID" id="80877389"/>
<dbReference type="GO" id="GO:0005634">
    <property type="term" value="C:nucleus"/>
    <property type="evidence" value="ECO:0007669"/>
    <property type="project" value="TreeGrafter"/>
</dbReference>
<dbReference type="PROSITE" id="PS50053">
    <property type="entry name" value="UBIQUITIN_2"/>
    <property type="match status" value="1"/>
</dbReference>
<dbReference type="PROSITE" id="PS51035">
    <property type="entry name" value="BAG"/>
    <property type="match status" value="1"/>
</dbReference>
<dbReference type="InterPro" id="IPR029071">
    <property type="entry name" value="Ubiquitin-like_domsf"/>
</dbReference>
<dbReference type="SUPFAM" id="SSF54236">
    <property type="entry name" value="Ubiquitin-like"/>
    <property type="match status" value="1"/>
</dbReference>
<dbReference type="PANTHER" id="PTHR12329">
    <property type="entry name" value="BCL2-ASSOCIATED ATHANOGENE"/>
    <property type="match status" value="1"/>
</dbReference>
<feature type="domain" description="Ubiquitin-like" evidence="3">
    <location>
        <begin position="6"/>
        <end position="72"/>
    </location>
</feature>
<evidence type="ECO:0000256" key="1">
    <source>
        <dbReference type="ARBA" id="ARBA00023186"/>
    </source>
</evidence>
<dbReference type="GO" id="GO:0000774">
    <property type="term" value="F:adenyl-nucleotide exchange factor activity"/>
    <property type="evidence" value="ECO:0007669"/>
    <property type="project" value="TreeGrafter"/>
</dbReference>
<dbReference type="GO" id="GO:0005829">
    <property type="term" value="C:cytosol"/>
    <property type="evidence" value="ECO:0007669"/>
    <property type="project" value="TreeGrafter"/>
</dbReference>
<dbReference type="AlphaFoldDB" id="A0AAE9WGI0"/>
<dbReference type="GO" id="GO:0051087">
    <property type="term" value="F:protein-folding chaperone binding"/>
    <property type="evidence" value="ECO:0007669"/>
    <property type="project" value="InterPro"/>
</dbReference>
<keyword evidence="1" id="KW-0143">Chaperone</keyword>
<dbReference type="Pfam" id="PF02179">
    <property type="entry name" value="BAG"/>
    <property type="match status" value="1"/>
</dbReference>
<dbReference type="Gene3D" id="1.20.58.120">
    <property type="entry name" value="BAG domain"/>
    <property type="match status" value="1"/>
</dbReference>
<feature type="domain" description="BAG" evidence="4">
    <location>
        <begin position="107"/>
        <end position="188"/>
    </location>
</feature>
<evidence type="ECO:0000259" key="3">
    <source>
        <dbReference type="PROSITE" id="PS50053"/>
    </source>
</evidence>
<evidence type="ECO:0000259" key="4">
    <source>
        <dbReference type="PROSITE" id="PS51035"/>
    </source>
</evidence>
<dbReference type="RefSeq" id="XP_056038561.1">
    <property type="nucleotide sequence ID" value="XM_056182700.1"/>
</dbReference>
<dbReference type="SMART" id="SM00264">
    <property type="entry name" value="BAG"/>
    <property type="match status" value="1"/>
</dbReference>
<proteinExistence type="predicted"/>
<reference evidence="5 6" key="1">
    <citation type="journal article" date="2023" name="G3 (Bethesda)">
        <title>A high-quality reference genome for the fission yeast Schizosaccharomyces osmophilus.</title>
        <authorList>
            <person name="Jia G.S."/>
            <person name="Zhang W.C."/>
            <person name="Liang Y."/>
            <person name="Liu X.H."/>
            <person name="Rhind N."/>
            <person name="Pidoux A."/>
            <person name="Brysch-Herzberg M."/>
            <person name="Du L.L."/>
        </authorList>
    </citation>
    <scope>NUCLEOTIDE SEQUENCE [LARGE SCALE GENOMIC DNA]</scope>
    <source>
        <strain evidence="5 6">CBS 15793</strain>
    </source>
</reference>
<dbReference type="Gene3D" id="3.10.20.90">
    <property type="entry name" value="Phosphatidylinositol 3-kinase Catalytic Subunit, Chain A, domain 1"/>
    <property type="match status" value="1"/>
</dbReference>
<dbReference type="InterPro" id="IPR003103">
    <property type="entry name" value="BAG_domain"/>
</dbReference>
<evidence type="ECO:0000313" key="6">
    <source>
        <dbReference type="Proteomes" id="UP001212411"/>
    </source>
</evidence>
<dbReference type="PANTHER" id="PTHR12329:SF16">
    <property type="entry name" value="BAG FAMILY MOLECULAR CHAPERONE REGULATOR 1"/>
    <property type="match status" value="1"/>
</dbReference>
<protein>
    <submittedName>
        <fullName evidence="5">BAG family molecular chaperone regulator Bag101</fullName>
    </submittedName>
</protein>
<dbReference type="InterPro" id="IPR036533">
    <property type="entry name" value="BAG_dom_sf"/>
</dbReference>
<gene>
    <name evidence="5" type="primary">bag101</name>
    <name evidence="5" type="ORF">SOMG_03913</name>
</gene>
<feature type="compositionally biased region" description="Basic and acidic residues" evidence="2">
    <location>
        <begin position="81"/>
        <end position="93"/>
    </location>
</feature>
<evidence type="ECO:0000313" key="5">
    <source>
        <dbReference type="EMBL" id="WBW74318.1"/>
    </source>
</evidence>
<name>A0AAE9WGI0_9SCHI</name>
<dbReference type="InterPro" id="IPR039773">
    <property type="entry name" value="BAG_chaperone_regulator"/>
</dbReference>
<dbReference type="EMBL" id="CP115612">
    <property type="protein sequence ID" value="WBW74318.1"/>
    <property type="molecule type" value="Genomic_DNA"/>
</dbReference>
<dbReference type="CDD" id="cd17039">
    <property type="entry name" value="Ubl_ubiquitin_like"/>
    <property type="match status" value="1"/>
</dbReference>
<dbReference type="Proteomes" id="UP001212411">
    <property type="component" value="Chromosome 2"/>
</dbReference>